<keyword evidence="3" id="KW-0645">Protease</keyword>
<keyword evidence="6" id="KW-0788">Thiol protease</keyword>
<keyword evidence="5" id="KW-0378">Hydrolase</keyword>
<evidence type="ECO:0000256" key="5">
    <source>
        <dbReference type="ARBA" id="ARBA00022801"/>
    </source>
</evidence>
<sequence>MVVITFYLNCCVFPRDTKQYPRRLSRSAWDLTKGGDAIGFSGTNDNHRLLPLGITQREPNEPSLRATNGRMVDLLRVNTREYSVLSGEPFNVNESVKSSGNTLSVWQSLLRLACDEKCNALIDTGALLAGVPTYKAAIFLAKSPRLPESVAGITYYDTRKTYDCWVVLERTKKLVTPLKSSPIHERDTFVIFDEARSRGSDMKLLSDACALLTLGPKMTKDKLMQGAGRLRQLGCDQKLWLTSTKEVERSIRQVTGCELGPIGVMQVLQWVVESTQQQCTLGLLEWGQSGIDYCGKESDSKLESKDDDWSLEYLYGGARSPMKIATIIQDRVKNSSAAGDLLKVLEEVGKHGNRYGREDEVLVTSLSEECEREVQEEKKIQVEELELGGELEPLKEEEWNFEQLFRANAVKDLGSDAGIDSMKVKSNTYFKSLIEVDWNQANLYGTKNFWKTVEQPDSPPELRSSKHLRTIDSLVVFKDLCVLLLTRFETDAILKLLRTHRLQDTGCFRLVQLEFLFGAMRRCHDKALPLSDVPLSIGYPTREALSDVVLPSAVMTACRLFNGDTDFLSKSHPQLTEKTLRLLLDSMQDREKTLREFIEECRSPQRWNRSWLHELTVEMHYDEVASGQKHVILSLPNENEATKAA</sequence>
<evidence type="ECO:0000256" key="3">
    <source>
        <dbReference type="ARBA" id="ARBA00022670"/>
    </source>
</evidence>
<organism evidence="7 8">
    <name type="scientific">Pythium oligandrum</name>
    <name type="common">Mycoparasitic fungus</name>
    <dbReference type="NCBI Taxonomy" id="41045"/>
    <lineage>
        <taxon>Eukaryota</taxon>
        <taxon>Sar</taxon>
        <taxon>Stramenopiles</taxon>
        <taxon>Oomycota</taxon>
        <taxon>Peronosporomycetes</taxon>
        <taxon>Pythiales</taxon>
        <taxon>Pythiaceae</taxon>
        <taxon>Pythium</taxon>
    </lineage>
</organism>
<dbReference type="PANTHER" id="PTHR13367:SF33">
    <property type="entry name" value="P-LOOP CONTAINING NUCLEOSIDE TRIPHOSPHATE HYDROLASE PROTEIN"/>
    <property type="match status" value="1"/>
</dbReference>
<comment type="caution">
    <text evidence="7">The sequence shown here is derived from an EMBL/GenBank/DDBJ whole genome shotgun (WGS) entry which is preliminary data.</text>
</comment>
<evidence type="ECO:0000313" key="8">
    <source>
        <dbReference type="Proteomes" id="UP000794436"/>
    </source>
</evidence>
<accession>A0A8K1C396</accession>
<dbReference type="EC" id="3.4.19.12" evidence="2"/>
<evidence type="ECO:0000256" key="2">
    <source>
        <dbReference type="ARBA" id="ARBA00012759"/>
    </source>
</evidence>
<gene>
    <name evidence="7" type="ORF">Poli38472_013238</name>
</gene>
<dbReference type="GO" id="GO:0004843">
    <property type="term" value="F:cysteine-type deubiquitinase activity"/>
    <property type="evidence" value="ECO:0007669"/>
    <property type="project" value="UniProtKB-EC"/>
</dbReference>
<comment type="catalytic activity">
    <reaction evidence="1">
        <text>Thiol-dependent hydrolysis of ester, thioester, amide, peptide and isopeptide bonds formed by the C-terminal Gly of ubiquitin (a 76-residue protein attached to proteins as an intracellular targeting signal).</text>
        <dbReference type="EC" id="3.4.19.12"/>
    </reaction>
</comment>
<evidence type="ECO:0000313" key="7">
    <source>
        <dbReference type="EMBL" id="TMW55347.1"/>
    </source>
</evidence>
<evidence type="ECO:0000256" key="6">
    <source>
        <dbReference type="ARBA" id="ARBA00022807"/>
    </source>
</evidence>
<dbReference type="EMBL" id="SPLM01000148">
    <property type="protein sequence ID" value="TMW55347.1"/>
    <property type="molecule type" value="Genomic_DNA"/>
</dbReference>
<reference evidence="7" key="1">
    <citation type="submission" date="2019-03" db="EMBL/GenBank/DDBJ databases">
        <title>Long read genome sequence of the mycoparasitic Pythium oligandrum ATCC 38472 isolated from sugarbeet rhizosphere.</title>
        <authorList>
            <person name="Gaulin E."/>
        </authorList>
    </citation>
    <scope>NUCLEOTIDE SEQUENCE</scope>
    <source>
        <strain evidence="7">ATCC 38472_TT</strain>
    </source>
</reference>
<dbReference type="InterPro" id="IPR051346">
    <property type="entry name" value="OTU_Deubiquitinase"/>
</dbReference>
<keyword evidence="8" id="KW-1185">Reference proteome</keyword>
<dbReference type="GO" id="GO:0006508">
    <property type="term" value="P:proteolysis"/>
    <property type="evidence" value="ECO:0007669"/>
    <property type="project" value="UniProtKB-KW"/>
</dbReference>
<dbReference type="Proteomes" id="UP000794436">
    <property type="component" value="Unassembled WGS sequence"/>
</dbReference>
<evidence type="ECO:0000256" key="1">
    <source>
        <dbReference type="ARBA" id="ARBA00000707"/>
    </source>
</evidence>
<dbReference type="AlphaFoldDB" id="A0A8K1C396"/>
<dbReference type="OrthoDB" id="4866634at2759"/>
<proteinExistence type="predicted"/>
<protein>
    <recommendedName>
        <fullName evidence="2">ubiquitinyl hydrolase 1</fullName>
        <ecNumber evidence="2">3.4.19.12</ecNumber>
    </recommendedName>
</protein>
<keyword evidence="4" id="KW-0833">Ubl conjugation pathway</keyword>
<evidence type="ECO:0000256" key="4">
    <source>
        <dbReference type="ARBA" id="ARBA00022786"/>
    </source>
</evidence>
<dbReference type="PANTHER" id="PTHR13367">
    <property type="entry name" value="UBIQUITIN THIOESTERASE"/>
    <property type="match status" value="1"/>
</dbReference>
<name>A0A8K1C396_PYTOL</name>